<dbReference type="EMBL" id="CAJMXA010000410">
    <property type="protein sequence ID" value="CAE6429634.1"/>
    <property type="molecule type" value="Genomic_DNA"/>
</dbReference>
<evidence type="ECO:0000256" key="2">
    <source>
        <dbReference type="ARBA" id="ARBA00022737"/>
    </source>
</evidence>
<name>A0A8H2XK38_9AGAM</name>
<dbReference type="AlphaFoldDB" id="A0A8H2XK38"/>
<evidence type="ECO:0000313" key="7">
    <source>
        <dbReference type="Proteomes" id="UP000663853"/>
    </source>
</evidence>
<dbReference type="PROSITE" id="PS50082">
    <property type="entry name" value="WD_REPEATS_2"/>
    <property type="match status" value="4"/>
</dbReference>
<dbReference type="InterPro" id="IPR015943">
    <property type="entry name" value="WD40/YVTN_repeat-like_dom_sf"/>
</dbReference>
<feature type="compositionally biased region" description="Pro residues" evidence="4">
    <location>
        <begin position="64"/>
        <end position="76"/>
    </location>
</feature>
<keyword evidence="1 3" id="KW-0853">WD repeat</keyword>
<protein>
    <recommendedName>
        <fullName evidence="5">Nephrocystin 3-like N-terminal domain-containing protein</fullName>
    </recommendedName>
</protein>
<dbReference type="Pfam" id="PF00400">
    <property type="entry name" value="WD40"/>
    <property type="match status" value="6"/>
</dbReference>
<accession>A0A8H2XK38</accession>
<dbReference type="PANTHER" id="PTHR22847">
    <property type="entry name" value="WD40 REPEAT PROTEIN"/>
    <property type="match status" value="1"/>
</dbReference>
<dbReference type="CDD" id="cd21037">
    <property type="entry name" value="MLKL_NTD"/>
    <property type="match status" value="1"/>
</dbReference>
<gene>
    <name evidence="6" type="ORF">RDB_LOCUS22207</name>
</gene>
<feature type="repeat" description="WD" evidence="3">
    <location>
        <begin position="1084"/>
        <end position="1125"/>
    </location>
</feature>
<feature type="region of interest" description="Disordered" evidence="4">
    <location>
        <begin position="61"/>
        <end position="82"/>
    </location>
</feature>
<evidence type="ECO:0000256" key="4">
    <source>
        <dbReference type="SAM" id="MobiDB-lite"/>
    </source>
</evidence>
<evidence type="ECO:0000256" key="1">
    <source>
        <dbReference type="ARBA" id="ARBA00022574"/>
    </source>
</evidence>
<feature type="repeat" description="WD" evidence="3">
    <location>
        <begin position="1041"/>
        <end position="1082"/>
    </location>
</feature>
<dbReference type="InterPro" id="IPR059179">
    <property type="entry name" value="MLKL-like_MCAfunc"/>
</dbReference>
<dbReference type="SUPFAM" id="SSF50998">
    <property type="entry name" value="Quinoprotein alcohol dehydrogenase-like"/>
    <property type="match status" value="2"/>
</dbReference>
<dbReference type="Gene3D" id="3.40.50.300">
    <property type="entry name" value="P-loop containing nucleotide triphosphate hydrolases"/>
    <property type="match status" value="1"/>
</dbReference>
<dbReference type="InterPro" id="IPR019775">
    <property type="entry name" value="WD40_repeat_CS"/>
</dbReference>
<sequence length="1277" mass="140161">MPICRKLKQAREYVRNVFSSTGAARPSTPISTNLLSNSPQGGAQELGTLGARDSTISLSAQVPRRPPSGLPSPPAQSPQVVPEETSIGWKGLKEFARIMRPATDVLGPIKDMAELLVQCVDMYEMAVEAQREYEALQTRLEAIFEDLNKHFGEGCSPTMTSSIESLCRSIKLELEYIRSKQGRRVGTRFLLAPGEEDVILGCYRRIEGYLQRLSLNANLSTWKIVEEQAADSRSDRMSFLVDRLPSSLSACYNSAQGVVLKRGGCTPDTRVDVLTRILDWTRDSNEEAVFWLNGMAGTGKTTIAYSVCDKLNTDHKLAASFFCSRLREECRNVNLIAPSIAYQLARFSRPFQSVLSAVLEKDPDVHTKSLNIQFEELIAKPLRAVKRALPEGLVVAIDALDECEHKNITGDLLDILLTEATSLPIKFIVSSRPEPEIRDRMTDELAKFLVLHELDKGEIQVDIEKYLRKELAPMKPTQTQIAALVERAGILFIYAATAVRYIGHDNFKRDPSARLSAILKESDTRSTTKNNGIDQLYTTILEAALGDQEVEETERDDMKLVLYTVICAREHLTVKDLSELLQINNVGRIHIALRPLWSVLHIVGGRELVTTLHASFADFMFDLDRSKTYHCDSYTHNQLLANRCFELITRTQPQFNICGLESSYLGDESVSNIEDQVAKAISPELLYACRFWADHVEAGKCASVLVGPLRDFLSTRLLLWMEILNLNKQMKAGMECMKIMVGWCDKFEAYRELMELAHDAERFAGAFASNPISQSTPHIYLSMLAFWPETSPIAKHYAKYVHESVKAEGTALERRQLAHLARWAFDKGIEAMAISPDGLSVALGIGSDMHVVDSSSGERVLGPLKGHENLIKSIAFSPDGTLILAGSTHYKPYYATILGWDTRTGEIKFGPLQLDGHTDVIQRLSFSPDCTCIATGSSDKSLRLWDAENGAMLHRLGTQGTVWAMAFSPDGTRIVAGFGNFLQIWDKETGNTTLGSITAPISVDKLSFFPGKDQIVYASDEPGSGSICVLDARSGEKTLGPIGHTDGTTCIGSPDHGYIVSGGSEDRTVCVWDAENGNLVLGPLEAHTGEITSVAFSHGGTRIISACRGGLVCTWDARQRNLTSGSSNAPFDPITCVKFSSSDGTQFVSGSEVGTICTWDTRTGRMQAGPIKTHASPIHAIDFLNNRVISGSEDGNLCVYDALTGGAVLGPLKVLPTREVQAVAYSPDGKHIATGSDDGIDLWDAQKGSRVLDPFIGLQGSVVSIQFSPSGTRIVDR</sequence>
<dbReference type="InterPro" id="IPR011047">
    <property type="entry name" value="Quinoprotein_ADH-like_sf"/>
</dbReference>
<feature type="repeat" description="WD" evidence="3">
    <location>
        <begin position="864"/>
        <end position="887"/>
    </location>
</feature>
<reference evidence="6" key="1">
    <citation type="submission" date="2021-01" db="EMBL/GenBank/DDBJ databases">
        <authorList>
            <person name="Kaushik A."/>
        </authorList>
    </citation>
    <scope>NUCLEOTIDE SEQUENCE</scope>
    <source>
        <strain evidence="6">AG6-10EEA</strain>
    </source>
</reference>
<dbReference type="CDD" id="cd00200">
    <property type="entry name" value="WD40"/>
    <property type="match status" value="1"/>
</dbReference>
<evidence type="ECO:0000313" key="6">
    <source>
        <dbReference type="EMBL" id="CAE6429634.1"/>
    </source>
</evidence>
<feature type="compositionally biased region" description="Polar residues" evidence="4">
    <location>
        <begin position="20"/>
        <end position="41"/>
    </location>
</feature>
<evidence type="ECO:0000256" key="3">
    <source>
        <dbReference type="PROSITE-ProRule" id="PRU00221"/>
    </source>
</evidence>
<feature type="domain" description="Nephrocystin 3-like N-terminal" evidence="5">
    <location>
        <begin position="277"/>
        <end position="432"/>
    </location>
</feature>
<dbReference type="Proteomes" id="UP000663853">
    <property type="component" value="Unassembled WGS sequence"/>
</dbReference>
<proteinExistence type="predicted"/>
<keyword evidence="2" id="KW-0677">Repeat</keyword>
<dbReference type="PROSITE" id="PS00678">
    <property type="entry name" value="WD_REPEATS_1"/>
    <property type="match status" value="2"/>
</dbReference>
<feature type="repeat" description="WD" evidence="3">
    <location>
        <begin position="914"/>
        <end position="955"/>
    </location>
</feature>
<dbReference type="PANTHER" id="PTHR22847:SF637">
    <property type="entry name" value="WD REPEAT DOMAIN 5B"/>
    <property type="match status" value="1"/>
</dbReference>
<feature type="region of interest" description="Disordered" evidence="4">
    <location>
        <begin position="20"/>
        <end position="43"/>
    </location>
</feature>
<dbReference type="PROSITE" id="PS50294">
    <property type="entry name" value="WD_REPEATS_REGION"/>
    <property type="match status" value="2"/>
</dbReference>
<evidence type="ECO:0000259" key="5">
    <source>
        <dbReference type="Pfam" id="PF24883"/>
    </source>
</evidence>
<comment type="caution">
    <text evidence="6">The sequence shown here is derived from an EMBL/GenBank/DDBJ whole genome shotgun (WGS) entry which is preliminary data.</text>
</comment>
<dbReference type="GO" id="GO:1990234">
    <property type="term" value="C:transferase complex"/>
    <property type="evidence" value="ECO:0007669"/>
    <property type="project" value="UniProtKB-ARBA"/>
</dbReference>
<dbReference type="Pfam" id="PF24883">
    <property type="entry name" value="NPHP3_N"/>
    <property type="match status" value="1"/>
</dbReference>
<dbReference type="SUPFAM" id="SSF52540">
    <property type="entry name" value="P-loop containing nucleoside triphosphate hydrolases"/>
    <property type="match status" value="1"/>
</dbReference>
<dbReference type="InterPro" id="IPR056884">
    <property type="entry name" value="NPHP3-like_N"/>
</dbReference>
<dbReference type="InterPro" id="IPR027417">
    <property type="entry name" value="P-loop_NTPase"/>
</dbReference>
<organism evidence="6 7">
    <name type="scientific">Rhizoctonia solani</name>
    <dbReference type="NCBI Taxonomy" id="456999"/>
    <lineage>
        <taxon>Eukaryota</taxon>
        <taxon>Fungi</taxon>
        <taxon>Dikarya</taxon>
        <taxon>Basidiomycota</taxon>
        <taxon>Agaricomycotina</taxon>
        <taxon>Agaricomycetes</taxon>
        <taxon>Cantharellales</taxon>
        <taxon>Ceratobasidiaceae</taxon>
        <taxon>Rhizoctonia</taxon>
    </lineage>
</organism>
<dbReference type="InterPro" id="IPR001680">
    <property type="entry name" value="WD40_rpt"/>
</dbReference>
<dbReference type="Gene3D" id="2.130.10.10">
    <property type="entry name" value="YVTN repeat-like/Quinoprotein amine dehydrogenase"/>
    <property type="match status" value="3"/>
</dbReference>
<dbReference type="SMART" id="SM00320">
    <property type="entry name" value="WD40"/>
    <property type="match status" value="8"/>
</dbReference>